<evidence type="ECO:0000256" key="7">
    <source>
        <dbReference type="ARBA" id="ARBA00023146"/>
    </source>
</evidence>
<keyword evidence="6 10" id="KW-0648">Protein biosynthesis</keyword>
<dbReference type="GO" id="GO:0006436">
    <property type="term" value="P:tryptophanyl-tRNA aminoacylation"/>
    <property type="evidence" value="ECO:0007669"/>
    <property type="project" value="UniProtKB-UniRule"/>
</dbReference>
<dbReference type="GO" id="GO:0005829">
    <property type="term" value="C:cytosol"/>
    <property type="evidence" value="ECO:0007669"/>
    <property type="project" value="TreeGrafter"/>
</dbReference>
<evidence type="ECO:0000256" key="10">
    <source>
        <dbReference type="RuleBase" id="RU363036"/>
    </source>
</evidence>
<dbReference type="CDD" id="cd00806">
    <property type="entry name" value="TrpRS_core"/>
    <property type="match status" value="1"/>
</dbReference>
<evidence type="ECO:0000313" key="11">
    <source>
        <dbReference type="EMBL" id="KKR83692.1"/>
    </source>
</evidence>
<dbReference type="Pfam" id="PF00579">
    <property type="entry name" value="tRNA-synt_1b"/>
    <property type="match status" value="1"/>
</dbReference>
<organism evidence="11 12">
    <name type="scientific">Candidatus Daviesbacteria bacterium GW2011_GWA2_40_9</name>
    <dbReference type="NCBI Taxonomy" id="1618424"/>
    <lineage>
        <taxon>Bacteria</taxon>
        <taxon>Candidatus Daviesiibacteriota</taxon>
    </lineage>
</organism>
<dbReference type="GO" id="GO:0005524">
    <property type="term" value="F:ATP binding"/>
    <property type="evidence" value="ECO:0007669"/>
    <property type="project" value="UniProtKB-KW"/>
</dbReference>
<comment type="caution">
    <text evidence="11">The sequence shown here is derived from an EMBL/GenBank/DDBJ whole genome shotgun (WGS) entry which is preliminary data.</text>
</comment>
<dbReference type="AlphaFoldDB" id="A0A0G0X7T0"/>
<dbReference type="NCBIfam" id="TIGR00233">
    <property type="entry name" value="trpS"/>
    <property type="match status" value="1"/>
</dbReference>
<dbReference type="InterPro" id="IPR050203">
    <property type="entry name" value="Trp-tRNA_synthetase"/>
</dbReference>
<keyword evidence="4 10" id="KW-0547">Nucleotide-binding</keyword>
<evidence type="ECO:0000256" key="5">
    <source>
        <dbReference type="ARBA" id="ARBA00022840"/>
    </source>
</evidence>
<proteinExistence type="inferred from homology"/>
<dbReference type="PANTHER" id="PTHR43766">
    <property type="entry name" value="TRYPTOPHAN--TRNA LIGASE, MITOCHONDRIAL"/>
    <property type="match status" value="1"/>
</dbReference>
<comment type="similarity">
    <text evidence="1 10">Belongs to the class-I aminoacyl-tRNA synthetase family.</text>
</comment>
<reference evidence="11 12" key="1">
    <citation type="journal article" date="2015" name="Nature">
        <title>rRNA introns, odd ribosomes, and small enigmatic genomes across a large radiation of phyla.</title>
        <authorList>
            <person name="Brown C.T."/>
            <person name="Hug L.A."/>
            <person name="Thomas B.C."/>
            <person name="Sharon I."/>
            <person name="Castelle C.J."/>
            <person name="Singh A."/>
            <person name="Wilkins M.J."/>
            <person name="Williams K.H."/>
            <person name="Banfield J.F."/>
        </authorList>
    </citation>
    <scope>NUCLEOTIDE SEQUENCE [LARGE SCALE GENOMIC DNA]</scope>
</reference>
<dbReference type="GO" id="GO:0004830">
    <property type="term" value="F:tryptophan-tRNA ligase activity"/>
    <property type="evidence" value="ECO:0007669"/>
    <property type="project" value="UniProtKB-UniRule"/>
</dbReference>
<dbReference type="PANTHER" id="PTHR43766:SF1">
    <property type="entry name" value="TRYPTOPHAN--TRNA LIGASE, MITOCHONDRIAL"/>
    <property type="match status" value="1"/>
</dbReference>
<evidence type="ECO:0000256" key="4">
    <source>
        <dbReference type="ARBA" id="ARBA00022741"/>
    </source>
</evidence>
<comment type="catalytic activity">
    <reaction evidence="8">
        <text>tRNA(Trp) + L-tryptophan + ATP = L-tryptophyl-tRNA(Trp) + AMP + diphosphate + H(+)</text>
        <dbReference type="Rhea" id="RHEA:24080"/>
        <dbReference type="Rhea" id="RHEA-COMP:9671"/>
        <dbReference type="Rhea" id="RHEA-COMP:9705"/>
        <dbReference type="ChEBI" id="CHEBI:15378"/>
        <dbReference type="ChEBI" id="CHEBI:30616"/>
        <dbReference type="ChEBI" id="CHEBI:33019"/>
        <dbReference type="ChEBI" id="CHEBI:57912"/>
        <dbReference type="ChEBI" id="CHEBI:78442"/>
        <dbReference type="ChEBI" id="CHEBI:78535"/>
        <dbReference type="ChEBI" id="CHEBI:456215"/>
        <dbReference type="EC" id="6.1.1.2"/>
    </reaction>
</comment>
<dbReference type="Gene3D" id="1.10.240.10">
    <property type="entry name" value="Tyrosyl-Transfer RNA Synthetase"/>
    <property type="match status" value="1"/>
</dbReference>
<evidence type="ECO:0000256" key="2">
    <source>
        <dbReference type="ARBA" id="ARBA00013161"/>
    </source>
</evidence>
<dbReference type="PATRIC" id="fig|1618424.3.peg.101"/>
<dbReference type="Gene3D" id="3.40.50.620">
    <property type="entry name" value="HUPs"/>
    <property type="match status" value="1"/>
</dbReference>
<dbReference type="PRINTS" id="PR01039">
    <property type="entry name" value="TRNASYNTHTRP"/>
</dbReference>
<keyword evidence="5 10" id="KW-0067">ATP-binding</keyword>
<keyword evidence="3 10" id="KW-0436">Ligase</keyword>
<evidence type="ECO:0000256" key="6">
    <source>
        <dbReference type="ARBA" id="ARBA00022917"/>
    </source>
</evidence>
<evidence type="ECO:0000256" key="1">
    <source>
        <dbReference type="ARBA" id="ARBA00005594"/>
    </source>
</evidence>
<dbReference type="InterPro" id="IPR014729">
    <property type="entry name" value="Rossmann-like_a/b/a_fold"/>
</dbReference>
<accession>A0A0G0X7T0</accession>
<dbReference type="EC" id="6.1.1.2" evidence="2 9"/>
<dbReference type="FunFam" id="1.10.240.10:FF:000005">
    <property type="entry name" value="Tryptophan--tRNA ligase"/>
    <property type="match status" value="1"/>
</dbReference>
<dbReference type="Proteomes" id="UP000034601">
    <property type="component" value="Unassembled WGS sequence"/>
</dbReference>
<name>A0A0G0X7T0_9BACT</name>
<dbReference type="SUPFAM" id="SSF52374">
    <property type="entry name" value="Nucleotidylyl transferase"/>
    <property type="match status" value="1"/>
</dbReference>
<dbReference type="InterPro" id="IPR002306">
    <property type="entry name" value="Trp-tRNA-ligase"/>
</dbReference>
<protein>
    <recommendedName>
        <fullName evidence="2 9">Tryptophan--tRNA ligase</fullName>
        <ecNumber evidence="2 9">6.1.1.2</ecNumber>
    </recommendedName>
</protein>
<evidence type="ECO:0000256" key="3">
    <source>
        <dbReference type="ARBA" id="ARBA00022598"/>
    </source>
</evidence>
<dbReference type="InterPro" id="IPR002305">
    <property type="entry name" value="aa-tRNA-synth_Ic"/>
</dbReference>
<dbReference type="EMBL" id="LCAB01000002">
    <property type="protein sequence ID" value="KKR83692.1"/>
    <property type="molecule type" value="Genomic_DNA"/>
</dbReference>
<keyword evidence="7 10" id="KW-0030">Aminoacyl-tRNA synthetase</keyword>
<sequence length="335" mass="38159">MKRILTGDNTTGKLHLGHYVGSLENRVKLQDEYETFIVLADMHSFAYPKYVENPEVINASAKEVLLDNLAVGLNPDNVTFFPESAVPEIYELATILSMLVTHNRALRNPTIKEEIKDKNLGDNYSLGFINFPLLQVADILSVQADLVPVGEDQLPHLELTNEVVRRFNQVYGNTLKEIEGKVGRVKRLVGIDGNVKMTKSLNNAIYLSDFAQEVEKKVMSMYTDPTRIHPTDPGHIEGNPVFIYLDAFGTEEDNAQINEYKNRYMIGKVRDIEVKKYLAQVLNNFLDPIRKRRVQFESQPGLVKKILKEGTQKTRAEAQKTLEEVKKAMKLNYFE</sequence>
<evidence type="ECO:0000256" key="8">
    <source>
        <dbReference type="ARBA" id="ARBA00049929"/>
    </source>
</evidence>
<evidence type="ECO:0000256" key="9">
    <source>
        <dbReference type="NCBIfam" id="TIGR00233"/>
    </source>
</evidence>
<gene>
    <name evidence="11" type="ORF">UU29_C0002G0005</name>
</gene>
<evidence type="ECO:0000313" key="12">
    <source>
        <dbReference type="Proteomes" id="UP000034601"/>
    </source>
</evidence>